<dbReference type="Pfam" id="PF00560">
    <property type="entry name" value="LRR_1"/>
    <property type="match status" value="6"/>
</dbReference>
<keyword evidence="8" id="KW-0732">Signal</keyword>
<dbReference type="PROSITE" id="PS51450">
    <property type="entry name" value="LRR"/>
    <property type="match status" value="1"/>
</dbReference>
<accession>A0AA88CSG5</accession>
<dbReference type="InterPro" id="IPR001611">
    <property type="entry name" value="Leu-rich_rpt"/>
</dbReference>
<dbReference type="PROSITE" id="PS50011">
    <property type="entry name" value="PROTEIN_KINASE_DOM"/>
    <property type="match status" value="1"/>
</dbReference>
<evidence type="ECO:0000256" key="2">
    <source>
        <dbReference type="ARBA" id="ARBA00012513"/>
    </source>
</evidence>
<dbReference type="PROSITE" id="PS00107">
    <property type="entry name" value="PROTEIN_KINASE_ATP"/>
    <property type="match status" value="1"/>
</dbReference>
<feature type="transmembrane region" description="Helical" evidence="20">
    <location>
        <begin position="699"/>
        <end position="721"/>
    </location>
</feature>
<dbReference type="GO" id="GO:0016020">
    <property type="term" value="C:membrane"/>
    <property type="evidence" value="ECO:0007669"/>
    <property type="project" value="UniProtKB-SubCell"/>
</dbReference>
<dbReference type="EC" id="2.7.11.1" evidence="2"/>
<keyword evidence="16" id="KW-0325">Glycoprotein</keyword>
<keyword evidence="10 19" id="KW-0547">Nucleotide-binding</keyword>
<dbReference type="InterPro" id="IPR051420">
    <property type="entry name" value="Ser_Thr_Kinases_DiverseReg"/>
</dbReference>
<proteinExistence type="predicted"/>
<dbReference type="GO" id="GO:0005524">
    <property type="term" value="F:ATP binding"/>
    <property type="evidence" value="ECO:0007669"/>
    <property type="project" value="UniProtKB-UniRule"/>
</dbReference>
<evidence type="ECO:0000256" key="4">
    <source>
        <dbReference type="ARBA" id="ARBA00022553"/>
    </source>
</evidence>
<evidence type="ECO:0000259" key="21">
    <source>
        <dbReference type="PROSITE" id="PS50011"/>
    </source>
</evidence>
<evidence type="ECO:0000256" key="6">
    <source>
        <dbReference type="ARBA" id="ARBA00022679"/>
    </source>
</evidence>
<dbReference type="InterPro" id="IPR000719">
    <property type="entry name" value="Prot_kinase_dom"/>
</dbReference>
<keyword evidence="23" id="KW-1185">Reference proteome</keyword>
<dbReference type="Pfam" id="PF13855">
    <property type="entry name" value="LRR_8"/>
    <property type="match status" value="3"/>
</dbReference>
<evidence type="ECO:0000256" key="8">
    <source>
        <dbReference type="ARBA" id="ARBA00022729"/>
    </source>
</evidence>
<evidence type="ECO:0000256" key="16">
    <source>
        <dbReference type="ARBA" id="ARBA00023180"/>
    </source>
</evidence>
<dbReference type="InterPro" id="IPR003591">
    <property type="entry name" value="Leu-rich_rpt_typical-subtyp"/>
</dbReference>
<comment type="catalytic activity">
    <reaction evidence="17">
        <text>L-threonyl-[protein] + ATP = O-phospho-L-threonyl-[protein] + ADP + H(+)</text>
        <dbReference type="Rhea" id="RHEA:46608"/>
        <dbReference type="Rhea" id="RHEA-COMP:11060"/>
        <dbReference type="Rhea" id="RHEA-COMP:11605"/>
        <dbReference type="ChEBI" id="CHEBI:15378"/>
        <dbReference type="ChEBI" id="CHEBI:30013"/>
        <dbReference type="ChEBI" id="CHEBI:30616"/>
        <dbReference type="ChEBI" id="CHEBI:61977"/>
        <dbReference type="ChEBI" id="CHEBI:456216"/>
        <dbReference type="EC" id="2.7.11.1"/>
    </reaction>
</comment>
<dbReference type="PANTHER" id="PTHR48005">
    <property type="entry name" value="LEUCINE RICH REPEAT KINASE 2"/>
    <property type="match status" value="1"/>
</dbReference>
<dbReference type="EMBL" id="BTGU01000002">
    <property type="protein sequence ID" value="GMN28421.1"/>
    <property type="molecule type" value="Genomic_DNA"/>
</dbReference>
<dbReference type="InterPro" id="IPR011009">
    <property type="entry name" value="Kinase-like_dom_sf"/>
</dbReference>
<comment type="subcellular location">
    <subcellularLocation>
        <location evidence="1">Membrane</location>
        <topology evidence="1">Single-pass type I membrane protein</topology>
    </subcellularLocation>
</comment>
<feature type="domain" description="Protein kinase" evidence="21">
    <location>
        <begin position="764"/>
        <end position="995"/>
    </location>
</feature>
<evidence type="ECO:0000256" key="1">
    <source>
        <dbReference type="ARBA" id="ARBA00004479"/>
    </source>
</evidence>
<dbReference type="PANTHER" id="PTHR48005:SF16">
    <property type="entry name" value="MDIS1-INTERACTING RECEPTOR LIKE KINASE 2-LIKE ISOFORM X1"/>
    <property type="match status" value="1"/>
</dbReference>
<comment type="caution">
    <text evidence="22">The sequence shown here is derived from an EMBL/GenBank/DDBJ whole genome shotgun (WGS) entry which is preliminary data.</text>
</comment>
<evidence type="ECO:0000256" key="18">
    <source>
        <dbReference type="ARBA" id="ARBA00048679"/>
    </source>
</evidence>
<keyword evidence="3" id="KW-0723">Serine/threonine-protein kinase</keyword>
<evidence type="ECO:0000256" key="7">
    <source>
        <dbReference type="ARBA" id="ARBA00022692"/>
    </source>
</evidence>
<evidence type="ECO:0000256" key="14">
    <source>
        <dbReference type="ARBA" id="ARBA00023136"/>
    </source>
</evidence>
<evidence type="ECO:0000256" key="15">
    <source>
        <dbReference type="ARBA" id="ARBA00023170"/>
    </source>
</evidence>
<name>A0AA88CSG5_FICCA</name>
<dbReference type="InterPro" id="IPR032675">
    <property type="entry name" value="LRR_dom_sf"/>
</dbReference>
<keyword evidence="11" id="KW-0418">Kinase</keyword>
<keyword evidence="5" id="KW-0433">Leucine-rich repeat</keyword>
<protein>
    <recommendedName>
        <fullName evidence="2">non-specific serine/threonine protein kinase</fullName>
        <ecNumber evidence="2">2.7.11.1</ecNumber>
    </recommendedName>
</protein>
<evidence type="ECO:0000256" key="19">
    <source>
        <dbReference type="PROSITE-ProRule" id="PRU10141"/>
    </source>
</evidence>
<keyword evidence="4" id="KW-0597">Phosphoprotein</keyword>
<dbReference type="FunFam" id="3.80.10.10:FF:000233">
    <property type="entry name" value="Leucine-rich repeat receptor-like protein kinase TDR"/>
    <property type="match status" value="1"/>
</dbReference>
<dbReference type="Gene3D" id="1.10.510.10">
    <property type="entry name" value="Transferase(Phosphotransferase) domain 1"/>
    <property type="match status" value="1"/>
</dbReference>
<evidence type="ECO:0000256" key="9">
    <source>
        <dbReference type="ARBA" id="ARBA00022737"/>
    </source>
</evidence>
<keyword evidence="15" id="KW-0675">Receptor</keyword>
<sequence>MNMPSISLFSSGSVAWATFLIFFTHVLNIQTTSFFVTASVSLSPLLGPSVDDFKDSEASCLNKTGWWSWPWNNGLCGLEGITCNNARKVSKISLRYLHTGEGMLDKLNFSCLPNLVRLELADVGLFGRIPPEISSLSKLTHLNLSLNNMRGELPLSLARLSQLNYLDLSRNNMLGELPRSLANLSQPSQLDLSYNTLTGELPLSLANLSKLTYLDLSRNYLTGEVPLSQAKLPQLTHLDLSRNSLTGELPLSQANIPQLTHLDLSRNSLTGELPLSQANIPHLRYLDISWNNMRGELPLSLASLSQLKYLDLSRNNLAGDVPLSQANLPQLTHLEISWNSLTGELPLSQANIPQLRYLDISWNNMRGELPLSLASLSQFKYLDLSRNNLTGEVTLSQANFSQLMKLDVSYNQLSGSIPRQLGHLKNLVTLNLGRNFFVGPIPSTIGFLTNLTCLWVSENLIEGNLPLSLSNLTKLVWFGASFNGINGSIPAEIGKLESLAYLDLSYNKLTGPILPLLSGLANLWHLNLSSNQLNGSVHAKIGNLKRLGILDLSNNSISGIIPDEISLLKGLVVLNLSWNYFTGSIPADIRNLSWCQTDISHNHITGRITAVSQPDSPLYFEDLNLAYNNLTGPIPFYPAFLGNVNLTYNSLKGPIPDNVDDNFPSNAFIGNKNLCGNIPGFPACLQHIPKRKTKQNHKLGIILSISIFLGFSFIGIILLVCKRVVRKERHQLDVREMKNGDIFSIWNYDGKIAFEDIIEATEDFDIRYCIGTGGYGSIYRARLPSGKVVALKKLHGSEAEEPAFRKSFTNEVKTLSEIRHRNIVELLGFCLHNRCMFLIYEYMERGSLFCVLNNDAEIMEFDWSKRLEAFVAGFGTAKLLDPDSSNQTMLAGTYGYLAPELAYTMAVTEKTDVYSFGVVALETLMGKHPGELLVSFSLPSAQNMLLYEVLDQRLPPPSNRLIAADVVLIVTLAFACVNAIPKCRPTMKQVSQLFLARGRTLAKHFRDISLGQLMILNVFMDGEGETGTSEIQ</sequence>
<evidence type="ECO:0000313" key="23">
    <source>
        <dbReference type="Proteomes" id="UP001187192"/>
    </source>
</evidence>
<dbReference type="GO" id="GO:0009791">
    <property type="term" value="P:post-embryonic development"/>
    <property type="evidence" value="ECO:0007669"/>
    <property type="project" value="UniProtKB-ARBA"/>
</dbReference>
<evidence type="ECO:0000256" key="5">
    <source>
        <dbReference type="ARBA" id="ARBA00022614"/>
    </source>
</evidence>
<dbReference type="GO" id="GO:0004674">
    <property type="term" value="F:protein serine/threonine kinase activity"/>
    <property type="evidence" value="ECO:0007669"/>
    <property type="project" value="UniProtKB-KW"/>
</dbReference>
<evidence type="ECO:0000256" key="17">
    <source>
        <dbReference type="ARBA" id="ARBA00047899"/>
    </source>
</evidence>
<dbReference type="FunFam" id="3.80.10.10:FF:000095">
    <property type="entry name" value="LRR receptor-like serine/threonine-protein kinase GSO1"/>
    <property type="match status" value="1"/>
</dbReference>
<dbReference type="Pfam" id="PF13516">
    <property type="entry name" value="LRR_6"/>
    <property type="match status" value="1"/>
</dbReference>
<feature type="binding site" evidence="19">
    <location>
        <position position="792"/>
    </location>
    <ligand>
        <name>ATP</name>
        <dbReference type="ChEBI" id="CHEBI:30616"/>
    </ligand>
</feature>
<dbReference type="FunFam" id="3.80.10.10:FF:000041">
    <property type="entry name" value="LRR receptor-like serine/threonine-protein kinase ERECTA"/>
    <property type="match status" value="1"/>
</dbReference>
<dbReference type="SMART" id="SM00369">
    <property type="entry name" value="LRR_TYP"/>
    <property type="match status" value="10"/>
</dbReference>
<dbReference type="AlphaFoldDB" id="A0AA88CSG5"/>
<dbReference type="InterPro" id="IPR017441">
    <property type="entry name" value="Protein_kinase_ATP_BS"/>
</dbReference>
<evidence type="ECO:0000256" key="3">
    <source>
        <dbReference type="ARBA" id="ARBA00022527"/>
    </source>
</evidence>
<dbReference type="SUPFAM" id="SSF52058">
    <property type="entry name" value="L domain-like"/>
    <property type="match status" value="2"/>
</dbReference>
<evidence type="ECO:0000313" key="22">
    <source>
        <dbReference type="EMBL" id="GMN28421.1"/>
    </source>
</evidence>
<keyword evidence="9" id="KW-0677">Repeat</keyword>
<evidence type="ECO:0000256" key="12">
    <source>
        <dbReference type="ARBA" id="ARBA00022840"/>
    </source>
</evidence>
<dbReference type="SMART" id="SM00365">
    <property type="entry name" value="LRR_SD22"/>
    <property type="match status" value="8"/>
</dbReference>
<keyword evidence="12 19" id="KW-0067">ATP-binding</keyword>
<dbReference type="Pfam" id="PF00069">
    <property type="entry name" value="Pkinase"/>
    <property type="match status" value="2"/>
</dbReference>
<dbReference type="FunFam" id="3.30.200.20:FF:000309">
    <property type="entry name" value="Leucine-rich repeat receptor protein kinase MSP1"/>
    <property type="match status" value="1"/>
</dbReference>
<dbReference type="PRINTS" id="PR00019">
    <property type="entry name" value="LEURICHRPT"/>
</dbReference>
<evidence type="ECO:0000256" key="11">
    <source>
        <dbReference type="ARBA" id="ARBA00022777"/>
    </source>
</evidence>
<keyword evidence="13 20" id="KW-1133">Transmembrane helix</keyword>
<evidence type="ECO:0000256" key="20">
    <source>
        <dbReference type="SAM" id="Phobius"/>
    </source>
</evidence>
<comment type="catalytic activity">
    <reaction evidence="18">
        <text>L-seryl-[protein] + ATP = O-phospho-L-seryl-[protein] + ADP + H(+)</text>
        <dbReference type="Rhea" id="RHEA:17989"/>
        <dbReference type="Rhea" id="RHEA-COMP:9863"/>
        <dbReference type="Rhea" id="RHEA-COMP:11604"/>
        <dbReference type="ChEBI" id="CHEBI:15378"/>
        <dbReference type="ChEBI" id="CHEBI:29999"/>
        <dbReference type="ChEBI" id="CHEBI:30616"/>
        <dbReference type="ChEBI" id="CHEBI:83421"/>
        <dbReference type="ChEBI" id="CHEBI:456216"/>
        <dbReference type="EC" id="2.7.11.1"/>
    </reaction>
</comment>
<evidence type="ECO:0000256" key="13">
    <source>
        <dbReference type="ARBA" id="ARBA00022989"/>
    </source>
</evidence>
<gene>
    <name evidence="22" type="ORF">TIFTF001_002031</name>
</gene>
<keyword evidence="7 20" id="KW-0812">Transmembrane</keyword>
<dbReference type="Gene3D" id="3.30.200.20">
    <property type="entry name" value="Phosphorylase Kinase, domain 1"/>
    <property type="match status" value="1"/>
</dbReference>
<keyword evidence="14 20" id="KW-0472">Membrane</keyword>
<reference evidence="22" key="1">
    <citation type="submission" date="2023-07" db="EMBL/GenBank/DDBJ databases">
        <title>draft genome sequence of fig (Ficus carica).</title>
        <authorList>
            <person name="Takahashi T."/>
            <person name="Nishimura K."/>
        </authorList>
    </citation>
    <scope>NUCLEOTIDE SEQUENCE</scope>
</reference>
<evidence type="ECO:0000256" key="10">
    <source>
        <dbReference type="ARBA" id="ARBA00022741"/>
    </source>
</evidence>
<organism evidence="22 23">
    <name type="scientific">Ficus carica</name>
    <name type="common">Common fig</name>
    <dbReference type="NCBI Taxonomy" id="3494"/>
    <lineage>
        <taxon>Eukaryota</taxon>
        <taxon>Viridiplantae</taxon>
        <taxon>Streptophyta</taxon>
        <taxon>Embryophyta</taxon>
        <taxon>Tracheophyta</taxon>
        <taxon>Spermatophyta</taxon>
        <taxon>Magnoliopsida</taxon>
        <taxon>eudicotyledons</taxon>
        <taxon>Gunneridae</taxon>
        <taxon>Pentapetalae</taxon>
        <taxon>rosids</taxon>
        <taxon>fabids</taxon>
        <taxon>Rosales</taxon>
        <taxon>Moraceae</taxon>
        <taxon>Ficeae</taxon>
        <taxon>Ficus</taxon>
    </lineage>
</organism>
<keyword evidence="6" id="KW-0808">Transferase</keyword>
<dbReference type="Gene3D" id="3.80.10.10">
    <property type="entry name" value="Ribonuclease Inhibitor"/>
    <property type="match status" value="5"/>
</dbReference>
<dbReference type="Proteomes" id="UP001187192">
    <property type="component" value="Unassembled WGS sequence"/>
</dbReference>
<dbReference type="SUPFAM" id="SSF56112">
    <property type="entry name" value="Protein kinase-like (PK-like)"/>
    <property type="match status" value="1"/>
</dbReference>